<evidence type="ECO:0000313" key="2">
    <source>
        <dbReference type="Proteomes" id="UP000316612"/>
    </source>
</evidence>
<dbReference type="RefSeq" id="WP_141367352.1">
    <property type="nucleotide sequence ID" value="NZ_BJNY01000029.1"/>
</dbReference>
<sequence>MYTDPHLLMALYLREVAGVNPLEVGPNCKLASEVKERTSPHLVHGQIKQEWGSWWDSLTAGGAPGNAATGPQLLEWLEREGYPELARLARSHYGQTTLFAQQHAQEFDSHSHSYIPERMDEIEQLLIERGVDHGQTDEQKHVQIIDVPLKEPRAWLTGGATIIASSSLLRDSKAFQGFIQPMVTIIFPE</sequence>
<dbReference type="OrthoDB" id="4943423at2"/>
<dbReference type="EMBL" id="BJNY01000029">
    <property type="protein sequence ID" value="GED07844.1"/>
    <property type="molecule type" value="Genomic_DNA"/>
</dbReference>
<proteinExistence type="predicted"/>
<keyword evidence="2" id="KW-1185">Reference proteome</keyword>
<dbReference type="Proteomes" id="UP000316612">
    <property type="component" value="Unassembled WGS sequence"/>
</dbReference>
<gene>
    <name evidence="1" type="ORF">AUR04nite_33760</name>
</gene>
<reference evidence="1 2" key="1">
    <citation type="submission" date="2019-06" db="EMBL/GenBank/DDBJ databases">
        <title>Whole genome shotgun sequence of Glutamicibacter uratoxydans NBRC 15515.</title>
        <authorList>
            <person name="Hosoyama A."/>
            <person name="Uohara A."/>
            <person name="Ohji S."/>
            <person name="Ichikawa N."/>
        </authorList>
    </citation>
    <scope>NUCLEOTIDE SEQUENCE [LARGE SCALE GENOMIC DNA]</scope>
    <source>
        <strain evidence="1 2">NBRC 15515</strain>
    </source>
</reference>
<organism evidence="1 2">
    <name type="scientific">Glutamicibacter uratoxydans</name>
    <name type="common">Arthrobacter uratoxydans</name>
    <dbReference type="NCBI Taxonomy" id="43667"/>
    <lineage>
        <taxon>Bacteria</taxon>
        <taxon>Bacillati</taxon>
        <taxon>Actinomycetota</taxon>
        <taxon>Actinomycetes</taxon>
        <taxon>Micrococcales</taxon>
        <taxon>Micrococcaceae</taxon>
        <taxon>Glutamicibacter</taxon>
    </lineage>
</organism>
<protein>
    <submittedName>
        <fullName evidence="1">Uncharacterized protein</fullName>
    </submittedName>
</protein>
<accession>A0A4Y4DVH6</accession>
<dbReference type="AlphaFoldDB" id="A0A4Y4DVH6"/>
<name>A0A4Y4DVH6_GLUUR</name>
<evidence type="ECO:0000313" key="1">
    <source>
        <dbReference type="EMBL" id="GED07844.1"/>
    </source>
</evidence>
<comment type="caution">
    <text evidence="1">The sequence shown here is derived from an EMBL/GenBank/DDBJ whole genome shotgun (WGS) entry which is preliminary data.</text>
</comment>